<dbReference type="Pfam" id="PF15941">
    <property type="entry name" value="FidL_like"/>
    <property type="match status" value="1"/>
</dbReference>
<dbReference type="RefSeq" id="WP_050087753.1">
    <property type="nucleotide sequence ID" value="NZ_CBCPKE010000038.1"/>
</dbReference>
<proteinExistence type="predicted"/>
<evidence type="ECO:0000313" key="2">
    <source>
        <dbReference type="Proteomes" id="UP000196440"/>
    </source>
</evidence>
<organism evidence="1 2">
    <name type="scientific">Yersinia intermedia</name>
    <dbReference type="NCBI Taxonomy" id="631"/>
    <lineage>
        <taxon>Bacteria</taxon>
        <taxon>Pseudomonadati</taxon>
        <taxon>Pseudomonadota</taxon>
        <taxon>Gammaproteobacteria</taxon>
        <taxon>Enterobacterales</taxon>
        <taxon>Yersiniaceae</taxon>
        <taxon>Yersinia</taxon>
    </lineage>
</organism>
<dbReference type="AlphaFoldDB" id="A0A208ZH05"/>
<reference evidence="1 2" key="1">
    <citation type="submission" date="2017-05" db="EMBL/GenBank/DDBJ databases">
        <title>Whole genome sequencing of Yersinia kristensenii.</title>
        <authorList>
            <person name="Campioni F."/>
        </authorList>
    </citation>
    <scope>NUCLEOTIDE SEQUENCE [LARGE SCALE GENOMIC DNA]</scope>
    <source>
        <strain evidence="1 2">CFSAN060536</strain>
    </source>
</reference>
<accession>A0A208ZH05</accession>
<comment type="caution">
    <text evidence="1">The sequence shown here is derived from an EMBL/GenBank/DDBJ whole genome shotgun (WGS) entry which is preliminary data.</text>
</comment>
<evidence type="ECO:0000313" key="1">
    <source>
        <dbReference type="EMBL" id="OVZ79756.1"/>
    </source>
</evidence>
<dbReference type="EMBL" id="NHOI01000049">
    <property type="protein sequence ID" value="OVZ79756.1"/>
    <property type="molecule type" value="Genomic_DNA"/>
</dbReference>
<gene>
    <name evidence="1" type="ORF">CBW57_23215</name>
</gene>
<dbReference type="InterPro" id="IPR031854">
    <property type="entry name" value="FidL-like"/>
</dbReference>
<dbReference type="Proteomes" id="UP000196440">
    <property type="component" value="Unassembled WGS sequence"/>
</dbReference>
<sequence>MKKKNLTIMLLVILMMVALVWVYLSLSQVAFKCYSELNLKKETAPSHAIELQASTSFFFYRNGSGFVKFTGTVDDSSSQYVLNRMLPFKYSDLDNDGIYTINFTAQKIRAIDDVPEDLWSKFIETGNDNMPYYINLENISKNIYMINGLASPIMVCSSEQN</sequence>
<protein>
    <submittedName>
        <fullName evidence="1">Uncharacterized protein</fullName>
    </submittedName>
</protein>
<name>A0A208ZH05_YERIN</name>